<keyword evidence="2" id="KW-1185">Reference proteome</keyword>
<evidence type="ECO:0000313" key="2">
    <source>
        <dbReference type="Proteomes" id="UP001341840"/>
    </source>
</evidence>
<evidence type="ECO:0000313" key="1">
    <source>
        <dbReference type="EMBL" id="MED6203168.1"/>
    </source>
</evidence>
<sequence length="65" mass="7439">MSSATFRGVAFVTLLKVRIKILVCIPHYLFQGLHGKMLAWTSSWDCLELKGKKILSWWLSTGSQR</sequence>
<reference evidence="1 2" key="1">
    <citation type="journal article" date="2023" name="Plants (Basel)">
        <title>Bridging the Gap: Combining Genomics and Transcriptomics Approaches to Understand Stylosanthes scabra, an Orphan Legume from the Brazilian Caatinga.</title>
        <authorList>
            <person name="Ferreira-Neto J.R.C."/>
            <person name="da Silva M.D."/>
            <person name="Binneck E."/>
            <person name="de Melo N.F."/>
            <person name="da Silva R.H."/>
            <person name="de Melo A.L.T.M."/>
            <person name="Pandolfi V."/>
            <person name="Bustamante F.O."/>
            <person name="Brasileiro-Vidal A.C."/>
            <person name="Benko-Iseppon A.M."/>
        </authorList>
    </citation>
    <scope>NUCLEOTIDE SEQUENCE [LARGE SCALE GENOMIC DNA]</scope>
    <source>
        <tissue evidence="1">Leaves</tissue>
    </source>
</reference>
<gene>
    <name evidence="1" type="ORF">PIB30_112911</name>
</gene>
<feature type="non-terminal residue" evidence="1">
    <location>
        <position position="65"/>
    </location>
</feature>
<name>A0ABU6Y346_9FABA</name>
<dbReference type="EMBL" id="JASCZI010219971">
    <property type="protein sequence ID" value="MED6203168.1"/>
    <property type="molecule type" value="Genomic_DNA"/>
</dbReference>
<organism evidence="1 2">
    <name type="scientific">Stylosanthes scabra</name>
    <dbReference type="NCBI Taxonomy" id="79078"/>
    <lineage>
        <taxon>Eukaryota</taxon>
        <taxon>Viridiplantae</taxon>
        <taxon>Streptophyta</taxon>
        <taxon>Embryophyta</taxon>
        <taxon>Tracheophyta</taxon>
        <taxon>Spermatophyta</taxon>
        <taxon>Magnoliopsida</taxon>
        <taxon>eudicotyledons</taxon>
        <taxon>Gunneridae</taxon>
        <taxon>Pentapetalae</taxon>
        <taxon>rosids</taxon>
        <taxon>fabids</taxon>
        <taxon>Fabales</taxon>
        <taxon>Fabaceae</taxon>
        <taxon>Papilionoideae</taxon>
        <taxon>50 kb inversion clade</taxon>
        <taxon>dalbergioids sensu lato</taxon>
        <taxon>Dalbergieae</taxon>
        <taxon>Pterocarpus clade</taxon>
        <taxon>Stylosanthes</taxon>
    </lineage>
</organism>
<protein>
    <submittedName>
        <fullName evidence="1">Uncharacterized protein</fullName>
    </submittedName>
</protein>
<proteinExistence type="predicted"/>
<accession>A0ABU6Y346</accession>
<dbReference type="Proteomes" id="UP001341840">
    <property type="component" value="Unassembled WGS sequence"/>
</dbReference>
<comment type="caution">
    <text evidence="1">The sequence shown here is derived from an EMBL/GenBank/DDBJ whole genome shotgun (WGS) entry which is preliminary data.</text>
</comment>